<sequence length="234" mass="26042">MRWEEMRAGLVHVCMWVMYDYVRVCHYSSRSADLVVDQMSARLVACGEGRRGSGPGMWPAITSWHDVFLPGLAPSEIDGYREWGVMLEKRFFLSMDMRCEEGDVLNGGGGRTWPGVWAESGSGAGMCRACLSRRQRALSTPDTDARWAKNCGFWLRLGRSSRTGGRPRATGGQRRGSRPACGEHMCQLESKKRSTLTPRILSTVADSSAPNSAGLRPRKPRIAFKINNRGTVKR</sequence>
<name>A0A6A6XS15_9PLEO</name>
<protein>
    <submittedName>
        <fullName evidence="2">Uncharacterized protein</fullName>
    </submittedName>
</protein>
<proteinExistence type="predicted"/>
<evidence type="ECO:0000313" key="2">
    <source>
        <dbReference type="EMBL" id="KAF2798357.1"/>
    </source>
</evidence>
<organism evidence="2 3">
    <name type="scientific">Melanomma pulvis-pyrius CBS 109.77</name>
    <dbReference type="NCBI Taxonomy" id="1314802"/>
    <lineage>
        <taxon>Eukaryota</taxon>
        <taxon>Fungi</taxon>
        <taxon>Dikarya</taxon>
        <taxon>Ascomycota</taxon>
        <taxon>Pezizomycotina</taxon>
        <taxon>Dothideomycetes</taxon>
        <taxon>Pleosporomycetidae</taxon>
        <taxon>Pleosporales</taxon>
        <taxon>Melanommataceae</taxon>
        <taxon>Melanomma</taxon>
    </lineage>
</organism>
<accession>A0A6A6XS15</accession>
<evidence type="ECO:0000256" key="1">
    <source>
        <dbReference type="SAM" id="MobiDB-lite"/>
    </source>
</evidence>
<feature type="compositionally biased region" description="Low complexity" evidence="1">
    <location>
        <begin position="162"/>
        <end position="172"/>
    </location>
</feature>
<reference evidence="2" key="1">
    <citation type="journal article" date="2020" name="Stud. Mycol.">
        <title>101 Dothideomycetes genomes: a test case for predicting lifestyles and emergence of pathogens.</title>
        <authorList>
            <person name="Haridas S."/>
            <person name="Albert R."/>
            <person name="Binder M."/>
            <person name="Bloem J."/>
            <person name="Labutti K."/>
            <person name="Salamov A."/>
            <person name="Andreopoulos B."/>
            <person name="Baker S."/>
            <person name="Barry K."/>
            <person name="Bills G."/>
            <person name="Bluhm B."/>
            <person name="Cannon C."/>
            <person name="Castanera R."/>
            <person name="Culley D."/>
            <person name="Daum C."/>
            <person name="Ezra D."/>
            <person name="Gonzalez J."/>
            <person name="Henrissat B."/>
            <person name="Kuo A."/>
            <person name="Liang C."/>
            <person name="Lipzen A."/>
            <person name="Lutzoni F."/>
            <person name="Magnuson J."/>
            <person name="Mondo S."/>
            <person name="Nolan M."/>
            <person name="Ohm R."/>
            <person name="Pangilinan J."/>
            <person name="Park H.-J."/>
            <person name="Ramirez L."/>
            <person name="Alfaro M."/>
            <person name="Sun H."/>
            <person name="Tritt A."/>
            <person name="Yoshinaga Y."/>
            <person name="Zwiers L.-H."/>
            <person name="Turgeon B."/>
            <person name="Goodwin S."/>
            <person name="Spatafora J."/>
            <person name="Crous P."/>
            <person name="Grigoriev I."/>
        </authorList>
    </citation>
    <scope>NUCLEOTIDE SEQUENCE</scope>
    <source>
        <strain evidence="2">CBS 109.77</strain>
    </source>
</reference>
<evidence type="ECO:0000313" key="3">
    <source>
        <dbReference type="Proteomes" id="UP000799757"/>
    </source>
</evidence>
<gene>
    <name evidence="2" type="ORF">K505DRAFT_108644</name>
</gene>
<dbReference type="AlphaFoldDB" id="A0A6A6XS15"/>
<feature type="region of interest" description="Disordered" evidence="1">
    <location>
        <begin position="162"/>
        <end position="182"/>
    </location>
</feature>
<dbReference type="Proteomes" id="UP000799757">
    <property type="component" value="Unassembled WGS sequence"/>
</dbReference>
<dbReference type="EMBL" id="MU001785">
    <property type="protein sequence ID" value="KAF2798357.1"/>
    <property type="molecule type" value="Genomic_DNA"/>
</dbReference>
<keyword evidence="3" id="KW-1185">Reference proteome</keyword>